<name>A0A2M7XDR3_9BACT</name>
<evidence type="ECO:0000313" key="1">
    <source>
        <dbReference type="EMBL" id="PJA45985.1"/>
    </source>
</evidence>
<organism evidence="1 2">
    <name type="scientific">Candidatus Uhrbacteria bacterium CG_4_9_14_3_um_filter_41_35</name>
    <dbReference type="NCBI Taxonomy" id="1975034"/>
    <lineage>
        <taxon>Bacteria</taxon>
        <taxon>Candidatus Uhriibacteriota</taxon>
    </lineage>
</organism>
<gene>
    <name evidence="1" type="ORF">CO173_03870</name>
</gene>
<dbReference type="EMBL" id="PFWT01000019">
    <property type="protein sequence ID" value="PJA45985.1"/>
    <property type="molecule type" value="Genomic_DNA"/>
</dbReference>
<evidence type="ECO:0000313" key="2">
    <source>
        <dbReference type="Proteomes" id="UP000231263"/>
    </source>
</evidence>
<accession>A0A2M7XDR3</accession>
<proteinExistence type="predicted"/>
<dbReference type="AlphaFoldDB" id="A0A2M7XDR3"/>
<comment type="caution">
    <text evidence="1">The sequence shown here is derived from an EMBL/GenBank/DDBJ whole genome shotgun (WGS) entry which is preliminary data.</text>
</comment>
<sequence>MLIIVIGNLGLYLWYRAKTKALQLMVVQSKKTTQGYLYLFRALYEDELEIDIRDSLFYSITAFMYVRKSEYTGMDISLNEDDLELAHKLVEEYLGVWGVDPIIMTGIADAVPRYSNTGWDCSLHRKHLKLLSRAYRSLEESQDLPTVP</sequence>
<reference evidence="2" key="1">
    <citation type="submission" date="2017-09" db="EMBL/GenBank/DDBJ databases">
        <title>Depth-based differentiation of microbial function through sediment-hosted aquifers and enrichment of novel symbionts in the deep terrestrial subsurface.</title>
        <authorList>
            <person name="Probst A.J."/>
            <person name="Ladd B."/>
            <person name="Jarett J.K."/>
            <person name="Geller-Mcgrath D.E."/>
            <person name="Sieber C.M.K."/>
            <person name="Emerson J.B."/>
            <person name="Anantharaman K."/>
            <person name="Thomas B.C."/>
            <person name="Malmstrom R."/>
            <person name="Stieglmeier M."/>
            <person name="Klingl A."/>
            <person name="Woyke T."/>
            <person name="Ryan C.M."/>
            <person name="Banfield J.F."/>
        </authorList>
    </citation>
    <scope>NUCLEOTIDE SEQUENCE [LARGE SCALE GENOMIC DNA]</scope>
</reference>
<protein>
    <submittedName>
        <fullName evidence="1">Uncharacterized protein</fullName>
    </submittedName>
</protein>
<dbReference type="Proteomes" id="UP000231263">
    <property type="component" value="Unassembled WGS sequence"/>
</dbReference>